<protein>
    <submittedName>
        <fullName evidence="12">Uncharacterized protein</fullName>
    </submittedName>
</protein>
<keyword evidence="8" id="KW-0472">Membrane</keyword>
<comment type="function">
    <text evidence="1 11">Required for nuclear membrane fusion during karyogamy.</text>
</comment>
<dbReference type="Pfam" id="PF04163">
    <property type="entry name" value="Tht1"/>
    <property type="match status" value="1"/>
</dbReference>
<evidence type="ECO:0000256" key="11">
    <source>
        <dbReference type="RuleBase" id="RU368082"/>
    </source>
</evidence>
<keyword evidence="3 11" id="KW-0415">Karyogamy</keyword>
<keyword evidence="13" id="KW-1185">Reference proteome</keyword>
<comment type="subcellular location">
    <subcellularLocation>
        <location evidence="11">Endoplasmic reticulum membrane</location>
    </subcellularLocation>
    <subcellularLocation>
        <location evidence="11">Nucleus membrane</location>
    </subcellularLocation>
</comment>
<evidence type="ECO:0000256" key="6">
    <source>
        <dbReference type="ARBA" id="ARBA00022824"/>
    </source>
</evidence>
<keyword evidence="7" id="KW-1133">Transmembrane helix</keyword>
<dbReference type="AlphaFoldDB" id="A0A9P7RZF5"/>
<evidence type="ECO:0000256" key="10">
    <source>
        <dbReference type="ARBA" id="ARBA00023242"/>
    </source>
</evidence>
<dbReference type="PANTHER" id="PTHR28012">
    <property type="entry name" value="NUCLEAR FUSION PROTEIN KAR5"/>
    <property type="match status" value="1"/>
</dbReference>
<dbReference type="PANTHER" id="PTHR28012:SF1">
    <property type="entry name" value="NUCLEAR FUSION PROTEIN KAR5"/>
    <property type="match status" value="1"/>
</dbReference>
<name>A0A9P7RZF5_9AGAR</name>
<evidence type="ECO:0000256" key="9">
    <source>
        <dbReference type="ARBA" id="ARBA00023180"/>
    </source>
</evidence>
<keyword evidence="10 11" id="KW-0539">Nucleus</keyword>
<organism evidence="12 13">
    <name type="scientific">Marasmius oreades</name>
    <name type="common">fairy-ring Marasmius</name>
    <dbReference type="NCBI Taxonomy" id="181124"/>
    <lineage>
        <taxon>Eukaryota</taxon>
        <taxon>Fungi</taxon>
        <taxon>Dikarya</taxon>
        <taxon>Basidiomycota</taxon>
        <taxon>Agaricomycotina</taxon>
        <taxon>Agaricomycetes</taxon>
        <taxon>Agaricomycetidae</taxon>
        <taxon>Agaricales</taxon>
        <taxon>Marasmiineae</taxon>
        <taxon>Marasmiaceae</taxon>
        <taxon>Marasmius</taxon>
    </lineage>
</organism>
<keyword evidence="9" id="KW-0325">Glycoprotein</keyword>
<reference evidence="12" key="1">
    <citation type="journal article" date="2021" name="Genome Biol. Evol.">
        <title>The assembled and annotated genome of the fairy-ring fungus Marasmius oreades.</title>
        <authorList>
            <person name="Hiltunen M."/>
            <person name="Ament-Velasquez S.L."/>
            <person name="Johannesson H."/>
        </authorList>
    </citation>
    <scope>NUCLEOTIDE SEQUENCE</scope>
    <source>
        <strain evidence="12">03SP1</strain>
    </source>
</reference>
<evidence type="ECO:0000256" key="2">
    <source>
        <dbReference type="ARBA" id="ARBA00010473"/>
    </source>
</evidence>
<evidence type="ECO:0000313" key="12">
    <source>
        <dbReference type="EMBL" id="KAG7091971.1"/>
    </source>
</evidence>
<evidence type="ECO:0000256" key="1">
    <source>
        <dbReference type="ARBA" id="ARBA00003389"/>
    </source>
</evidence>
<dbReference type="GO" id="GO:0005789">
    <property type="term" value="C:endoplasmic reticulum membrane"/>
    <property type="evidence" value="ECO:0007669"/>
    <property type="project" value="UniProtKB-SubCell"/>
</dbReference>
<dbReference type="RefSeq" id="XP_043008441.1">
    <property type="nucleotide sequence ID" value="XM_043153157.1"/>
</dbReference>
<comment type="similarity">
    <text evidence="2 11">Belongs to the KAR5 family.</text>
</comment>
<dbReference type="GO" id="GO:0031965">
    <property type="term" value="C:nuclear membrane"/>
    <property type="evidence" value="ECO:0007669"/>
    <property type="project" value="UniProtKB-SubCell"/>
</dbReference>
<keyword evidence="4" id="KW-0812">Transmembrane</keyword>
<evidence type="ECO:0000256" key="7">
    <source>
        <dbReference type="ARBA" id="ARBA00022989"/>
    </source>
</evidence>
<keyword evidence="6 11" id="KW-0256">Endoplasmic reticulum</keyword>
<sequence length="241" mass="27363">MIRSRCEQLDMMEDERVRAAISMSLCELATAKHHSIPMECASFTINQPSSTSTAGSQGECVSALSRSAQFWSSYSGYLREIPQLCFTFQRWNDIDVARDLYHNITLEKLMFIKLVQEREKEGKVNAETWKLGIAELFKTASYIRNVSQRLDARFELQGHEVNKNLLKAVNILERRVDTVLDKSLNALSGNFVVSLGTVVSNLGEGLRSRLEETLVTLHEQHQQLLVENTVPDIIWLVSDQS</sequence>
<dbReference type="GeneID" id="66077436"/>
<evidence type="ECO:0000256" key="4">
    <source>
        <dbReference type="ARBA" id="ARBA00022692"/>
    </source>
</evidence>
<keyword evidence="5 11" id="KW-0732">Signal</keyword>
<evidence type="ECO:0000256" key="5">
    <source>
        <dbReference type="ARBA" id="ARBA00022729"/>
    </source>
</evidence>
<dbReference type="EMBL" id="CM032185">
    <property type="protein sequence ID" value="KAG7091971.1"/>
    <property type="molecule type" value="Genomic_DNA"/>
</dbReference>
<evidence type="ECO:0000256" key="8">
    <source>
        <dbReference type="ARBA" id="ARBA00023136"/>
    </source>
</evidence>
<dbReference type="KEGG" id="more:E1B28_008360"/>
<dbReference type="GO" id="GO:0000742">
    <property type="term" value="P:karyogamy involved in conjugation with cellular fusion"/>
    <property type="evidence" value="ECO:0007669"/>
    <property type="project" value="UniProtKB-UniRule"/>
</dbReference>
<comment type="caution">
    <text evidence="12">The sequence shown here is derived from an EMBL/GenBank/DDBJ whole genome shotgun (WGS) entry which is preliminary data.</text>
</comment>
<proteinExistence type="inferred from homology"/>
<evidence type="ECO:0000256" key="3">
    <source>
        <dbReference type="ARBA" id="ARBA00022459"/>
    </source>
</evidence>
<dbReference type="Proteomes" id="UP001049176">
    <property type="component" value="Chromosome 5"/>
</dbReference>
<evidence type="ECO:0000313" key="13">
    <source>
        <dbReference type="Proteomes" id="UP001049176"/>
    </source>
</evidence>
<gene>
    <name evidence="12" type="ORF">E1B28_008360</name>
</gene>
<dbReference type="GO" id="GO:0048288">
    <property type="term" value="P:nuclear membrane fusion involved in karyogamy"/>
    <property type="evidence" value="ECO:0007669"/>
    <property type="project" value="UniProtKB-UniRule"/>
</dbReference>
<dbReference type="OrthoDB" id="5311848at2759"/>
<accession>A0A9P7RZF5</accession>
<dbReference type="InterPro" id="IPR007292">
    <property type="entry name" value="Nuclear_fusion_Kar5"/>
</dbReference>